<comment type="subcellular location">
    <subcellularLocation>
        <location evidence="1">Cytoplasm</location>
    </subcellularLocation>
</comment>
<dbReference type="GO" id="GO:0046856">
    <property type="term" value="P:phosphatidylinositol dephosphorylation"/>
    <property type="evidence" value="ECO:0007669"/>
    <property type="project" value="InterPro"/>
</dbReference>
<reference evidence="11" key="1">
    <citation type="submission" date="2023-01" db="EMBL/GenBank/DDBJ databases">
        <title>The growth and conidiation of Purpureocillium lavendulum are regulated by nitrogen source and histone H3K14 acetylation.</title>
        <authorList>
            <person name="Tang P."/>
            <person name="Han J."/>
            <person name="Zhang C."/>
            <person name="Tang P."/>
            <person name="Qi F."/>
            <person name="Zhang K."/>
            <person name="Liang L."/>
        </authorList>
    </citation>
    <scope>NUCLEOTIDE SEQUENCE</scope>
    <source>
        <strain evidence="11">YMF1.00683</strain>
    </source>
</reference>
<evidence type="ECO:0000313" key="12">
    <source>
        <dbReference type="Proteomes" id="UP001163105"/>
    </source>
</evidence>
<feature type="compositionally biased region" description="Polar residues" evidence="9">
    <location>
        <begin position="1268"/>
        <end position="1285"/>
    </location>
</feature>
<evidence type="ECO:0000256" key="1">
    <source>
        <dbReference type="ARBA" id="ARBA00004496"/>
    </source>
</evidence>
<feature type="compositionally biased region" description="Polar residues" evidence="9">
    <location>
        <begin position="1240"/>
        <end position="1249"/>
    </location>
</feature>
<dbReference type="GO" id="GO:0043813">
    <property type="term" value="F:phosphatidylinositol-3,5-bisphosphate 5-phosphatase activity"/>
    <property type="evidence" value="ECO:0007669"/>
    <property type="project" value="TreeGrafter"/>
</dbReference>
<keyword evidence="8" id="KW-0653">Protein transport</keyword>
<keyword evidence="7" id="KW-0378">Hydrolase</keyword>
<dbReference type="GO" id="GO:0004519">
    <property type="term" value="F:endonuclease activity"/>
    <property type="evidence" value="ECO:0007669"/>
    <property type="project" value="UniProtKB-KW"/>
</dbReference>
<feature type="compositionally biased region" description="Low complexity" evidence="9">
    <location>
        <begin position="1172"/>
        <end position="1199"/>
    </location>
</feature>
<dbReference type="GO" id="GO:0015031">
    <property type="term" value="P:protein transport"/>
    <property type="evidence" value="ECO:0007669"/>
    <property type="project" value="UniProtKB-KW"/>
</dbReference>
<protein>
    <recommendedName>
        <fullName evidence="4">phosphoinositide 5-phosphatase</fullName>
        <ecNumber evidence="4">3.1.3.36</ecNumber>
    </recommendedName>
</protein>
<feature type="compositionally biased region" description="Low complexity" evidence="9">
    <location>
        <begin position="1288"/>
        <end position="1303"/>
    </location>
</feature>
<evidence type="ECO:0000256" key="8">
    <source>
        <dbReference type="ARBA" id="ARBA00022927"/>
    </source>
</evidence>
<dbReference type="PANTHER" id="PTHR11200">
    <property type="entry name" value="INOSITOL 5-PHOSPHATASE"/>
    <property type="match status" value="1"/>
</dbReference>
<evidence type="ECO:0000256" key="3">
    <source>
        <dbReference type="ARBA" id="ARBA00009678"/>
    </source>
</evidence>
<dbReference type="InterPro" id="IPR036691">
    <property type="entry name" value="Endo/exonu/phosph_ase_sf"/>
</dbReference>
<dbReference type="PANTHER" id="PTHR11200:SF257">
    <property type="entry name" value="PHOSPHOINOSITIDE 5-PHOSPHATASE"/>
    <property type="match status" value="1"/>
</dbReference>
<keyword evidence="6" id="KW-0963">Cytoplasm</keyword>
<evidence type="ECO:0000256" key="4">
    <source>
        <dbReference type="ARBA" id="ARBA00013044"/>
    </source>
</evidence>
<keyword evidence="5" id="KW-0813">Transport</keyword>
<accession>A0AB34G2D3</accession>
<dbReference type="Gene3D" id="3.60.10.10">
    <property type="entry name" value="Endonuclease/exonuclease/phosphatase"/>
    <property type="match status" value="1"/>
</dbReference>
<proteinExistence type="inferred from homology"/>
<evidence type="ECO:0000256" key="9">
    <source>
        <dbReference type="SAM" id="MobiDB-lite"/>
    </source>
</evidence>
<sequence>MDQPPGSWAAPAPAPEKSSELYIRDFPVRSIAIVSSSHALILRYSSSASEGFHNGSHTSLPSAKPRAPGAEASVSKCMVEFSPVSDRLLKDYRPLAPRPIFGTLGLIAVNGEVFLSVITHAVRTATVRPGETVERIASVAFYCLSSADYDDVVPLESTEPDLSDAVSAYSANSTYGQGLSRREVPMEHPCHDLRKLLSNGSTGESGIVDDYHNAAANALDRPINTTSFDIDNFDDNFLWNSFMISPLVQFRSRLMPQEREALDSSRILTSAIRGFCKTMTLPQSSSPLKSKSGMPSFLTLISRLSCMRAGTRFNARGIDDDGHVANFVETETIFWSPAGTLFSYAQVRGSVPVFWEQAADLLPGRQKVTVTRSSEGTQPAFNKHFEDLEHTYGAVHIINLLSETKPAEVELSNMYHRGIQHCPLSRPGADGSSDHVLLRETHYDFHAETKGPAGYEAAREIRRYIEDSTDGFAYFLAQEAGDGPEAGEQRMVVVLQQEGVFRTNCLDCLDRTNLIQTLISQMAVEAFLGHRGEWAASDFWMRHASLWADNGDSLSKIYAGTGALKSSFTRHGKMSLAGAMADMRKSVQRIYHNNFVDPSRQVTIDMLLGRLIGQSQVHLFDPISDFVSLELGKRSDEFTSFESISIWAGTFNLNGRTEGIDHDLSPWLFPPSLGSEQPDIYVVAFQEIVELSPQQIMNSDPTRKSLWEKAVKKTLNQRQASLGGEKYVILRSGQLVGAALCLFVKTSILSNIKNVEGSVKKTGLSGMAGNKGAVAIRFDYANTHLCFVTAHLAAGFANYDERNRDYTTIHHGLRFQRNRGIEDHDAIIWLGDFNYRIGLHLETARALVKKRDLATLYENDQLNLQMVAGLAFPFYAENRIGFMPTYKFDVGTDTYDSSEKARIPAWTDRILRKGAILRQLSYDSAPLRFSDHRPVYATFDCRVSIVNEERRESISQELYTRRKAEVGDPTAHVEAGEESEDEDLIGYDSIEPGLPPASSDRQKWWLDNKQPARAQVAVPNGRDGQPMALNPNRPSNPFGHSDEPDWVSIPRGSPGASLSSISSSPYEKVPLPRPMQMQPPGAIARKLPPPYDAGKLPAKVGRIKLDDEQSVRSQHSEASTTSNAGPPPPPPPRRQMTAGGSAGSRPGAPGNTGDVGALGRVQTLPPLPTTPRPASVASSHASQLSQLSQQLKASSASGKSPPPVAKKPAHLATSSQGGRPTAAAGEEGALRPGVVARASTMGTPQTGKPQQGPVGPRVGLDRKPVQGLESTTEANNNNNKAQTFSRAPANGSNGSGRPNGSNGPKPPLPARHGQGTDDENGQVDLLDSLNEGGEDAMGGWETLQPSRKR</sequence>
<comment type="similarity">
    <text evidence="2">Belongs to the synaptojanin family.</text>
</comment>
<dbReference type="EMBL" id="JAQHRD010000001">
    <property type="protein sequence ID" value="KAJ6445644.1"/>
    <property type="molecule type" value="Genomic_DNA"/>
</dbReference>
<gene>
    <name evidence="11" type="primary">SYNJ</name>
    <name evidence="11" type="ORF">O9K51_00405</name>
</gene>
<dbReference type="CDD" id="cd09090">
    <property type="entry name" value="INPP5c_ScInp51p-like"/>
    <property type="match status" value="1"/>
</dbReference>
<feature type="domain" description="SAC" evidence="10">
    <location>
        <begin position="193"/>
        <end position="560"/>
    </location>
</feature>
<dbReference type="InterPro" id="IPR000300">
    <property type="entry name" value="IPPc"/>
</dbReference>
<dbReference type="Pfam" id="PF22669">
    <property type="entry name" value="Exo_endo_phos2"/>
    <property type="match status" value="1"/>
</dbReference>
<dbReference type="GO" id="GO:0016020">
    <property type="term" value="C:membrane"/>
    <property type="evidence" value="ECO:0007669"/>
    <property type="project" value="TreeGrafter"/>
</dbReference>
<dbReference type="EC" id="3.1.3.36" evidence="4"/>
<organism evidence="11 12">
    <name type="scientific">Purpureocillium lavendulum</name>
    <dbReference type="NCBI Taxonomy" id="1247861"/>
    <lineage>
        <taxon>Eukaryota</taxon>
        <taxon>Fungi</taxon>
        <taxon>Dikarya</taxon>
        <taxon>Ascomycota</taxon>
        <taxon>Pezizomycotina</taxon>
        <taxon>Sordariomycetes</taxon>
        <taxon>Hypocreomycetidae</taxon>
        <taxon>Hypocreales</taxon>
        <taxon>Ophiocordycipitaceae</taxon>
        <taxon>Purpureocillium</taxon>
    </lineage>
</organism>
<evidence type="ECO:0000256" key="7">
    <source>
        <dbReference type="ARBA" id="ARBA00022801"/>
    </source>
</evidence>
<dbReference type="GO" id="GO:0005737">
    <property type="term" value="C:cytoplasm"/>
    <property type="evidence" value="ECO:0007669"/>
    <property type="project" value="UniProtKB-SubCell"/>
</dbReference>
<feature type="compositionally biased region" description="Polar residues" evidence="9">
    <location>
        <begin position="1111"/>
        <end position="1124"/>
    </location>
</feature>
<comment type="similarity">
    <text evidence="3">In the central section; belongs to the inositol 1,4,5-trisphosphate 5-phosphatase family.</text>
</comment>
<dbReference type="Proteomes" id="UP001163105">
    <property type="component" value="Unassembled WGS sequence"/>
</dbReference>
<keyword evidence="11" id="KW-0540">Nuclease</keyword>
<keyword evidence="12" id="KW-1185">Reference proteome</keyword>
<dbReference type="SMART" id="SM00128">
    <property type="entry name" value="IPPc"/>
    <property type="match status" value="1"/>
</dbReference>
<dbReference type="Pfam" id="PF02383">
    <property type="entry name" value="Syja_N"/>
    <property type="match status" value="1"/>
</dbReference>
<name>A0AB34G2D3_9HYPO</name>
<dbReference type="SUPFAM" id="SSF56219">
    <property type="entry name" value="DNase I-like"/>
    <property type="match status" value="1"/>
</dbReference>
<dbReference type="FunFam" id="3.60.10.10:FF:000029">
    <property type="entry name" value="Inositol polyphosphate 5-phosphatase"/>
    <property type="match status" value="1"/>
</dbReference>
<dbReference type="GO" id="GO:0004439">
    <property type="term" value="F:phosphatidylinositol-4,5-bisphosphate 5-phosphatase activity"/>
    <property type="evidence" value="ECO:0007669"/>
    <property type="project" value="UniProtKB-EC"/>
</dbReference>
<dbReference type="InterPro" id="IPR002013">
    <property type="entry name" value="SAC_dom"/>
</dbReference>
<evidence type="ECO:0000256" key="6">
    <source>
        <dbReference type="ARBA" id="ARBA00022490"/>
    </source>
</evidence>
<comment type="caution">
    <text evidence="11">The sequence shown here is derived from an EMBL/GenBank/DDBJ whole genome shotgun (WGS) entry which is preliminary data.</text>
</comment>
<feature type="compositionally biased region" description="Acidic residues" evidence="9">
    <location>
        <begin position="976"/>
        <end position="985"/>
    </location>
</feature>
<feature type="region of interest" description="Disordered" evidence="9">
    <location>
        <begin position="965"/>
        <end position="1349"/>
    </location>
</feature>
<dbReference type="PROSITE" id="PS50275">
    <property type="entry name" value="SAC"/>
    <property type="match status" value="1"/>
</dbReference>
<evidence type="ECO:0000259" key="10">
    <source>
        <dbReference type="PROSITE" id="PS50275"/>
    </source>
</evidence>
<feature type="compositionally biased region" description="Low complexity" evidence="9">
    <location>
        <begin position="1053"/>
        <end position="1064"/>
    </location>
</feature>
<evidence type="ECO:0000256" key="2">
    <source>
        <dbReference type="ARBA" id="ARBA00008943"/>
    </source>
</evidence>
<evidence type="ECO:0000313" key="11">
    <source>
        <dbReference type="EMBL" id="KAJ6445644.1"/>
    </source>
</evidence>
<dbReference type="InterPro" id="IPR046985">
    <property type="entry name" value="IP5"/>
</dbReference>
<keyword evidence="11" id="KW-0255">Endonuclease</keyword>
<evidence type="ECO:0000256" key="5">
    <source>
        <dbReference type="ARBA" id="ARBA00022448"/>
    </source>
</evidence>